<keyword evidence="3" id="KW-1185">Reference proteome</keyword>
<name>A0A8T0SFN7_PANVG</name>
<evidence type="ECO:0000313" key="2">
    <source>
        <dbReference type="EMBL" id="KAG2598182.1"/>
    </source>
</evidence>
<feature type="region of interest" description="Disordered" evidence="1">
    <location>
        <begin position="1"/>
        <end position="22"/>
    </location>
</feature>
<comment type="caution">
    <text evidence="2">The sequence shown here is derived from an EMBL/GenBank/DDBJ whole genome shotgun (WGS) entry which is preliminary data.</text>
</comment>
<feature type="compositionally biased region" description="Low complexity" evidence="1">
    <location>
        <begin position="36"/>
        <end position="61"/>
    </location>
</feature>
<accession>A0A8T0SFN7</accession>
<protein>
    <submittedName>
        <fullName evidence="2">Uncharacterized protein</fullName>
    </submittedName>
</protein>
<organism evidence="2 3">
    <name type="scientific">Panicum virgatum</name>
    <name type="common">Blackwell switchgrass</name>
    <dbReference type="NCBI Taxonomy" id="38727"/>
    <lineage>
        <taxon>Eukaryota</taxon>
        <taxon>Viridiplantae</taxon>
        <taxon>Streptophyta</taxon>
        <taxon>Embryophyta</taxon>
        <taxon>Tracheophyta</taxon>
        <taxon>Spermatophyta</taxon>
        <taxon>Magnoliopsida</taxon>
        <taxon>Liliopsida</taxon>
        <taxon>Poales</taxon>
        <taxon>Poaceae</taxon>
        <taxon>PACMAD clade</taxon>
        <taxon>Panicoideae</taxon>
        <taxon>Panicodae</taxon>
        <taxon>Paniceae</taxon>
        <taxon>Panicinae</taxon>
        <taxon>Panicum</taxon>
        <taxon>Panicum sect. Hiantes</taxon>
    </lineage>
</organism>
<sequence>MLQRPPPITRHRPPPQPLHHRSSLFLISSILSHPPRLSSPALASPSPRLPSPSLAAQAPASSSPPFPSLAVRGPAWRGGAAGLARRAGGGGAEPRHGGAPGQLADAGAVQAPGLADLLPHRAPCPRGRKQPAVDAVAPSLLSDASDAPFKATNKRRTMERVKLK</sequence>
<feature type="region of interest" description="Disordered" evidence="1">
    <location>
        <begin position="36"/>
        <end position="108"/>
    </location>
</feature>
<reference evidence="2" key="1">
    <citation type="submission" date="2020-05" db="EMBL/GenBank/DDBJ databases">
        <title>WGS assembly of Panicum virgatum.</title>
        <authorList>
            <person name="Lovell J.T."/>
            <person name="Jenkins J."/>
            <person name="Shu S."/>
            <person name="Juenger T.E."/>
            <person name="Schmutz J."/>
        </authorList>
    </citation>
    <scope>NUCLEOTIDE SEQUENCE</scope>
    <source>
        <strain evidence="2">AP13</strain>
    </source>
</reference>
<dbReference type="AlphaFoldDB" id="A0A8T0SFN7"/>
<evidence type="ECO:0000313" key="3">
    <source>
        <dbReference type="Proteomes" id="UP000823388"/>
    </source>
</evidence>
<feature type="region of interest" description="Disordered" evidence="1">
    <location>
        <begin position="139"/>
        <end position="164"/>
    </location>
</feature>
<gene>
    <name evidence="2" type="ORF">PVAP13_5KG302800</name>
</gene>
<feature type="compositionally biased region" description="Low complexity" evidence="1">
    <location>
        <begin position="68"/>
        <end position="86"/>
    </location>
</feature>
<dbReference type="Proteomes" id="UP000823388">
    <property type="component" value="Chromosome 5K"/>
</dbReference>
<evidence type="ECO:0000256" key="1">
    <source>
        <dbReference type="SAM" id="MobiDB-lite"/>
    </source>
</evidence>
<dbReference type="EMBL" id="CM029045">
    <property type="protein sequence ID" value="KAG2598182.1"/>
    <property type="molecule type" value="Genomic_DNA"/>
</dbReference>
<feature type="compositionally biased region" description="Basic residues" evidence="1">
    <location>
        <begin position="9"/>
        <end position="22"/>
    </location>
</feature>
<proteinExistence type="predicted"/>